<accession>A0AA36DT07</accession>
<gene>
    <name evidence="2" type="ORF">CYNAS_LOCUS4550</name>
</gene>
<name>A0AA36DT07_CYLNA</name>
<reference evidence="2" key="1">
    <citation type="submission" date="2023-07" db="EMBL/GenBank/DDBJ databases">
        <authorList>
            <consortium name="CYATHOMIX"/>
        </authorList>
    </citation>
    <scope>NUCLEOTIDE SEQUENCE</scope>
    <source>
        <strain evidence="2">N/A</strain>
    </source>
</reference>
<protein>
    <submittedName>
        <fullName evidence="2">Uncharacterized protein</fullName>
    </submittedName>
</protein>
<proteinExistence type="predicted"/>
<sequence length="122" mass="14702">MLFHWLLIILPIYSYGYFDGEHYYRKAREDPQWKTAFTQAFKLHCRDKPVDMVYDTSNLELLDNHVFYGTSDSSKYRIFNMHYNKQWSFYQTADAFFNNIGKEHIDLTKENTCDVRPAVHNN</sequence>
<keyword evidence="1" id="KW-0732">Signal</keyword>
<keyword evidence="3" id="KW-1185">Reference proteome</keyword>
<evidence type="ECO:0000256" key="1">
    <source>
        <dbReference type="SAM" id="SignalP"/>
    </source>
</evidence>
<feature type="chain" id="PRO_5041256026" evidence="1">
    <location>
        <begin position="17"/>
        <end position="122"/>
    </location>
</feature>
<evidence type="ECO:0000313" key="3">
    <source>
        <dbReference type="Proteomes" id="UP001176961"/>
    </source>
</evidence>
<organism evidence="2 3">
    <name type="scientific">Cylicocyclus nassatus</name>
    <name type="common">Nematode worm</name>
    <dbReference type="NCBI Taxonomy" id="53992"/>
    <lineage>
        <taxon>Eukaryota</taxon>
        <taxon>Metazoa</taxon>
        <taxon>Ecdysozoa</taxon>
        <taxon>Nematoda</taxon>
        <taxon>Chromadorea</taxon>
        <taxon>Rhabditida</taxon>
        <taxon>Rhabditina</taxon>
        <taxon>Rhabditomorpha</taxon>
        <taxon>Strongyloidea</taxon>
        <taxon>Strongylidae</taxon>
        <taxon>Cylicocyclus</taxon>
    </lineage>
</organism>
<dbReference type="Proteomes" id="UP001176961">
    <property type="component" value="Unassembled WGS sequence"/>
</dbReference>
<dbReference type="EMBL" id="CATQJL010000112">
    <property type="protein sequence ID" value="CAJ0592567.1"/>
    <property type="molecule type" value="Genomic_DNA"/>
</dbReference>
<feature type="signal peptide" evidence="1">
    <location>
        <begin position="1"/>
        <end position="16"/>
    </location>
</feature>
<dbReference type="AlphaFoldDB" id="A0AA36DT07"/>
<evidence type="ECO:0000313" key="2">
    <source>
        <dbReference type="EMBL" id="CAJ0592567.1"/>
    </source>
</evidence>
<comment type="caution">
    <text evidence="2">The sequence shown here is derived from an EMBL/GenBank/DDBJ whole genome shotgun (WGS) entry which is preliminary data.</text>
</comment>